<keyword evidence="4" id="KW-0788">Thiol protease</keyword>
<dbReference type="EMBL" id="LT669839">
    <property type="protein sequence ID" value="SHD77934.1"/>
    <property type="molecule type" value="Genomic_DNA"/>
</dbReference>
<keyword evidence="1" id="KW-0690">Ribosome biogenesis</keyword>
<dbReference type="GO" id="GO:0006508">
    <property type="term" value="P:proteolysis"/>
    <property type="evidence" value="ECO:0007669"/>
    <property type="project" value="UniProtKB-KW"/>
</dbReference>
<dbReference type="InterPro" id="IPR036764">
    <property type="entry name" value="Peptidase_Prp_sf"/>
</dbReference>
<organism evidence="7 8">
    <name type="scientific">[Clostridium] ultunense Esp</name>
    <dbReference type="NCBI Taxonomy" id="1288971"/>
    <lineage>
        <taxon>Bacteria</taxon>
        <taxon>Bacillati</taxon>
        <taxon>Bacillota</taxon>
        <taxon>Tissierellia</taxon>
        <taxon>Tissierellales</taxon>
        <taxon>Tepidimicrobiaceae</taxon>
        <taxon>Schnuerera</taxon>
    </lineage>
</organism>
<keyword evidence="2" id="KW-0645">Protease</keyword>
<dbReference type="GO" id="GO:0042254">
    <property type="term" value="P:ribosome biogenesis"/>
    <property type="evidence" value="ECO:0007669"/>
    <property type="project" value="UniProtKB-KW"/>
</dbReference>
<dbReference type="PANTHER" id="PTHR39178:SF1">
    <property type="entry name" value="RIBOSOMAL-PROCESSING CYSTEINE PROTEASE PRP"/>
    <property type="match status" value="1"/>
</dbReference>
<gene>
    <name evidence="7" type="ORF">CUESP1_2591</name>
</gene>
<protein>
    <recommendedName>
        <fullName evidence="6">Ribosomal processing cysteine protease Prp</fullName>
    </recommendedName>
</protein>
<dbReference type="OrthoDB" id="48998at2"/>
<evidence type="ECO:0000313" key="7">
    <source>
        <dbReference type="EMBL" id="SHD77934.1"/>
    </source>
</evidence>
<dbReference type="CDD" id="cd16332">
    <property type="entry name" value="Prp-like"/>
    <property type="match status" value="1"/>
</dbReference>
<reference evidence="7 8" key="1">
    <citation type="submission" date="2016-11" db="EMBL/GenBank/DDBJ databases">
        <authorList>
            <person name="Manzoor S."/>
        </authorList>
    </citation>
    <scope>NUCLEOTIDE SEQUENCE [LARGE SCALE GENOMIC DNA]</scope>
    <source>
        <strain evidence="7">Clostridium ultunense strain Esp</strain>
    </source>
</reference>
<dbReference type="InterPro" id="IPR007422">
    <property type="entry name" value="Peptidase_Prp"/>
</dbReference>
<dbReference type="PANTHER" id="PTHR39178">
    <property type="entry name" value="HYPOTHETICAL RIBOSOME-ASSOCIATED PROTEIN"/>
    <property type="match status" value="1"/>
</dbReference>
<evidence type="ECO:0000256" key="6">
    <source>
        <dbReference type="ARBA" id="ARBA00044538"/>
    </source>
</evidence>
<dbReference type="GO" id="GO:0008234">
    <property type="term" value="F:cysteine-type peptidase activity"/>
    <property type="evidence" value="ECO:0007669"/>
    <property type="project" value="UniProtKB-KW"/>
</dbReference>
<evidence type="ECO:0000256" key="4">
    <source>
        <dbReference type="ARBA" id="ARBA00022807"/>
    </source>
</evidence>
<dbReference type="Proteomes" id="UP000245423">
    <property type="component" value="Chromosome 1"/>
</dbReference>
<evidence type="ECO:0000256" key="1">
    <source>
        <dbReference type="ARBA" id="ARBA00022517"/>
    </source>
</evidence>
<keyword evidence="3" id="KW-0378">Hydrolase</keyword>
<sequence>MIKITIFKDRNGYIERYKVSGHAGYGIKGKDIVCAAVSALAQTTLISLVEVCDLPENKIDYVLDEEKGVLDVTLSKTIDISIRTKTEIVLKTLEVGIKSILEGYPEYITLKYREV</sequence>
<evidence type="ECO:0000313" key="8">
    <source>
        <dbReference type="Proteomes" id="UP000245423"/>
    </source>
</evidence>
<keyword evidence="8" id="KW-1185">Reference proteome</keyword>
<dbReference type="AlphaFoldDB" id="M1Z500"/>
<dbReference type="Pfam" id="PF04327">
    <property type="entry name" value="Peptidase_Prp"/>
    <property type="match status" value="1"/>
</dbReference>
<name>M1Z500_9FIRM</name>
<evidence type="ECO:0000256" key="5">
    <source>
        <dbReference type="ARBA" id="ARBA00044503"/>
    </source>
</evidence>
<comment type="similarity">
    <text evidence="5">Belongs to the Prp family.</text>
</comment>
<dbReference type="RefSeq" id="WP_005582130.1">
    <property type="nucleotide sequence ID" value="NZ_LT669839.1"/>
</dbReference>
<accession>M1Z500</accession>
<evidence type="ECO:0000256" key="3">
    <source>
        <dbReference type="ARBA" id="ARBA00022801"/>
    </source>
</evidence>
<proteinExistence type="inferred from homology"/>
<dbReference type="HOGENOM" id="CLU_140910_1_0_9"/>
<dbReference type="Gene3D" id="3.30.70.1490">
    <property type="entry name" value="Cysteine protease Prp"/>
    <property type="match status" value="1"/>
</dbReference>
<evidence type="ECO:0000256" key="2">
    <source>
        <dbReference type="ARBA" id="ARBA00022670"/>
    </source>
</evidence>
<dbReference type="SUPFAM" id="SSF118010">
    <property type="entry name" value="TM1457-like"/>
    <property type="match status" value="1"/>
</dbReference>